<gene>
    <name evidence="2" type="ORF">C8R41DRAFT_707486</name>
</gene>
<feature type="domain" description="RNase H type-1" evidence="1">
    <location>
        <begin position="1"/>
        <end position="89"/>
    </location>
</feature>
<organism evidence="2 3">
    <name type="scientific">Lentinula lateritia</name>
    <dbReference type="NCBI Taxonomy" id="40482"/>
    <lineage>
        <taxon>Eukaryota</taxon>
        <taxon>Fungi</taxon>
        <taxon>Dikarya</taxon>
        <taxon>Basidiomycota</taxon>
        <taxon>Agaricomycotina</taxon>
        <taxon>Agaricomycetes</taxon>
        <taxon>Agaricomycetidae</taxon>
        <taxon>Agaricales</taxon>
        <taxon>Marasmiineae</taxon>
        <taxon>Omphalotaceae</taxon>
        <taxon>Lentinula</taxon>
    </lineage>
</organism>
<dbReference type="InterPro" id="IPR012337">
    <property type="entry name" value="RNaseH-like_sf"/>
</dbReference>
<protein>
    <recommendedName>
        <fullName evidence="1">RNase H type-1 domain-containing protein</fullName>
    </recommendedName>
</protein>
<evidence type="ECO:0000313" key="3">
    <source>
        <dbReference type="Proteomes" id="UP001150217"/>
    </source>
</evidence>
<dbReference type="Pfam" id="PF00075">
    <property type="entry name" value="RNase_H"/>
    <property type="match status" value="1"/>
</dbReference>
<dbReference type="EMBL" id="JANVFT010000052">
    <property type="protein sequence ID" value="KAJ4484642.1"/>
    <property type="molecule type" value="Genomic_DNA"/>
</dbReference>
<accession>A0ABQ8VB22</accession>
<proteinExistence type="predicted"/>
<feature type="non-terminal residue" evidence="2">
    <location>
        <position position="123"/>
    </location>
</feature>
<dbReference type="PROSITE" id="PS50879">
    <property type="entry name" value="RNASE_H_1"/>
    <property type="match status" value="1"/>
</dbReference>
<evidence type="ECO:0000313" key="2">
    <source>
        <dbReference type="EMBL" id="KAJ4484642.1"/>
    </source>
</evidence>
<sequence>VAVKIAAEVINPETAMTIETDSKYVLELLRNPHKLEDKGFIDTSNAKLIQSTIASLRLRPTQTLLKWVKGHNGHEWNEGADLLAKEAVRKEKASYINLHPPRTLHVTGAKLSTMTQALAYKAI</sequence>
<dbReference type="Proteomes" id="UP001150217">
    <property type="component" value="Unassembled WGS sequence"/>
</dbReference>
<dbReference type="Gene3D" id="3.30.420.10">
    <property type="entry name" value="Ribonuclease H-like superfamily/Ribonuclease H"/>
    <property type="match status" value="1"/>
</dbReference>
<evidence type="ECO:0000259" key="1">
    <source>
        <dbReference type="PROSITE" id="PS50879"/>
    </source>
</evidence>
<name>A0ABQ8VB22_9AGAR</name>
<feature type="non-terminal residue" evidence="2">
    <location>
        <position position="1"/>
    </location>
</feature>
<dbReference type="InterPro" id="IPR036397">
    <property type="entry name" value="RNaseH_sf"/>
</dbReference>
<dbReference type="InterPro" id="IPR002156">
    <property type="entry name" value="RNaseH_domain"/>
</dbReference>
<comment type="caution">
    <text evidence="2">The sequence shown here is derived from an EMBL/GenBank/DDBJ whole genome shotgun (WGS) entry which is preliminary data.</text>
</comment>
<keyword evidence="3" id="KW-1185">Reference proteome</keyword>
<reference evidence="2" key="1">
    <citation type="submission" date="2022-08" db="EMBL/GenBank/DDBJ databases">
        <title>A Global Phylogenomic Analysis of the Shiitake Genus Lentinula.</title>
        <authorList>
            <consortium name="DOE Joint Genome Institute"/>
            <person name="Sierra-Patev S."/>
            <person name="Min B."/>
            <person name="Naranjo-Ortiz M."/>
            <person name="Looney B."/>
            <person name="Konkel Z."/>
            <person name="Slot J.C."/>
            <person name="Sakamoto Y."/>
            <person name="Steenwyk J.L."/>
            <person name="Rokas A."/>
            <person name="Carro J."/>
            <person name="Camarero S."/>
            <person name="Ferreira P."/>
            <person name="Molpeceres G."/>
            <person name="Ruiz-Duenas F.J."/>
            <person name="Serrano A."/>
            <person name="Henrissat B."/>
            <person name="Drula E."/>
            <person name="Hughes K.W."/>
            <person name="Mata J.L."/>
            <person name="Ishikawa N.K."/>
            <person name="Vargas-Isla R."/>
            <person name="Ushijima S."/>
            <person name="Smith C.A."/>
            <person name="Ahrendt S."/>
            <person name="Andreopoulos W."/>
            <person name="He G."/>
            <person name="Labutti K."/>
            <person name="Lipzen A."/>
            <person name="Ng V."/>
            <person name="Riley R."/>
            <person name="Sandor L."/>
            <person name="Barry K."/>
            <person name="Martinez A.T."/>
            <person name="Xiao Y."/>
            <person name="Gibbons J.G."/>
            <person name="Terashima K."/>
            <person name="Grigoriev I.V."/>
            <person name="Hibbett D.S."/>
        </authorList>
    </citation>
    <scope>NUCLEOTIDE SEQUENCE</scope>
    <source>
        <strain evidence="2">RHP3577 ss4</strain>
    </source>
</reference>
<dbReference type="SUPFAM" id="SSF53098">
    <property type="entry name" value="Ribonuclease H-like"/>
    <property type="match status" value="1"/>
</dbReference>